<dbReference type="Proteomes" id="UP001218218">
    <property type="component" value="Unassembled WGS sequence"/>
</dbReference>
<dbReference type="AlphaFoldDB" id="A0AAD7EMB5"/>
<dbReference type="EMBL" id="JARIHO010000027">
    <property type="protein sequence ID" value="KAJ7339877.1"/>
    <property type="molecule type" value="Genomic_DNA"/>
</dbReference>
<dbReference type="PANTHER" id="PTHR35201:SF4">
    <property type="entry name" value="BETA-PINACENE SYNTHASE-RELATED"/>
    <property type="match status" value="1"/>
</dbReference>
<keyword evidence="8" id="KW-1185">Reference proteome</keyword>
<evidence type="ECO:0000256" key="2">
    <source>
        <dbReference type="ARBA" id="ARBA00006333"/>
    </source>
</evidence>
<comment type="caution">
    <text evidence="7">The sequence shown here is derived from an EMBL/GenBank/DDBJ whole genome shotgun (WGS) entry which is preliminary data.</text>
</comment>
<comment type="cofactor">
    <cofactor evidence="1 6">
        <name>Mg(2+)</name>
        <dbReference type="ChEBI" id="CHEBI:18420"/>
    </cofactor>
</comment>
<accession>A0AAD7EMB5</accession>
<keyword evidence="5 6" id="KW-0456">Lyase</keyword>
<evidence type="ECO:0000256" key="1">
    <source>
        <dbReference type="ARBA" id="ARBA00001946"/>
    </source>
</evidence>
<dbReference type="SUPFAM" id="SSF48576">
    <property type="entry name" value="Terpenoid synthases"/>
    <property type="match status" value="1"/>
</dbReference>
<comment type="similarity">
    <text evidence="2 6">Belongs to the terpene synthase family.</text>
</comment>
<dbReference type="PANTHER" id="PTHR35201">
    <property type="entry name" value="TERPENE SYNTHASE"/>
    <property type="match status" value="1"/>
</dbReference>
<proteinExistence type="inferred from homology"/>
<dbReference type="GO" id="GO:0046872">
    <property type="term" value="F:metal ion binding"/>
    <property type="evidence" value="ECO:0007669"/>
    <property type="project" value="UniProtKB-KW"/>
</dbReference>
<evidence type="ECO:0000256" key="4">
    <source>
        <dbReference type="ARBA" id="ARBA00022842"/>
    </source>
</evidence>
<evidence type="ECO:0000313" key="7">
    <source>
        <dbReference type="EMBL" id="KAJ7339877.1"/>
    </source>
</evidence>
<keyword evidence="4 6" id="KW-0460">Magnesium</keyword>
<reference evidence="7" key="1">
    <citation type="submission" date="2023-03" db="EMBL/GenBank/DDBJ databases">
        <title>Massive genome expansion in bonnet fungi (Mycena s.s.) driven by repeated elements and novel gene families across ecological guilds.</title>
        <authorList>
            <consortium name="Lawrence Berkeley National Laboratory"/>
            <person name="Harder C.B."/>
            <person name="Miyauchi S."/>
            <person name="Viragh M."/>
            <person name="Kuo A."/>
            <person name="Thoen E."/>
            <person name="Andreopoulos B."/>
            <person name="Lu D."/>
            <person name="Skrede I."/>
            <person name="Drula E."/>
            <person name="Henrissat B."/>
            <person name="Morin E."/>
            <person name="Kohler A."/>
            <person name="Barry K."/>
            <person name="LaButti K."/>
            <person name="Morin E."/>
            <person name="Salamov A."/>
            <person name="Lipzen A."/>
            <person name="Mereny Z."/>
            <person name="Hegedus B."/>
            <person name="Baldrian P."/>
            <person name="Stursova M."/>
            <person name="Weitz H."/>
            <person name="Taylor A."/>
            <person name="Grigoriev I.V."/>
            <person name="Nagy L.G."/>
            <person name="Martin F."/>
            <person name="Kauserud H."/>
        </authorList>
    </citation>
    <scope>NUCLEOTIDE SEQUENCE</scope>
    <source>
        <strain evidence="7">CBHHK002</strain>
    </source>
</reference>
<protein>
    <recommendedName>
        <fullName evidence="6">Terpene synthase</fullName>
        <ecNumber evidence="6">4.2.3.-</ecNumber>
    </recommendedName>
</protein>
<evidence type="ECO:0000313" key="8">
    <source>
        <dbReference type="Proteomes" id="UP001218218"/>
    </source>
</evidence>
<evidence type="ECO:0000256" key="3">
    <source>
        <dbReference type="ARBA" id="ARBA00022723"/>
    </source>
</evidence>
<dbReference type="Gene3D" id="1.10.600.10">
    <property type="entry name" value="Farnesyl Diphosphate Synthase"/>
    <property type="match status" value="1"/>
</dbReference>
<dbReference type="InterPro" id="IPR008949">
    <property type="entry name" value="Isoprenoid_synthase_dom_sf"/>
</dbReference>
<name>A0AAD7EMB5_9AGAR</name>
<sequence>MATPVESNCFIKLPVDLLDAWPWQRSLNPHYREGSPSAISEFLPELHPRLRTAYKACNCDLMGTLCYPTGTKENQDICIDLMNVFLIVDTYTDVADPAEAEEYAKSIMNVLRFPYGKRPSTEWLGDKVARIFIIKTLETSKPSEAWKARFISHFQVYIDAVVEEARNRNSGYIGNLEEYISLRRRTSGMGPCICMCDVQLNLSEDALCDPVISEICQLATDIVVWLNDILSFNVEQSAGLIHNAIIVLMCDKEYSEAQAIEWATCIARDLISKFIVLANNIPQFDDPVDREARMYVDRIGYLIRGLWEWSFESHRYFGEHGSSVRHSGAVERLEKVGSQKFF</sequence>
<evidence type="ECO:0000256" key="6">
    <source>
        <dbReference type="RuleBase" id="RU366034"/>
    </source>
</evidence>
<evidence type="ECO:0000256" key="5">
    <source>
        <dbReference type="ARBA" id="ARBA00023239"/>
    </source>
</evidence>
<gene>
    <name evidence="7" type="ORF">DFH08DRAFT_963913</name>
</gene>
<dbReference type="EC" id="4.2.3.-" evidence="6"/>
<dbReference type="GO" id="GO:0008299">
    <property type="term" value="P:isoprenoid biosynthetic process"/>
    <property type="evidence" value="ECO:0007669"/>
    <property type="project" value="UniProtKB-ARBA"/>
</dbReference>
<organism evidence="7 8">
    <name type="scientific">Mycena albidolilacea</name>
    <dbReference type="NCBI Taxonomy" id="1033008"/>
    <lineage>
        <taxon>Eukaryota</taxon>
        <taxon>Fungi</taxon>
        <taxon>Dikarya</taxon>
        <taxon>Basidiomycota</taxon>
        <taxon>Agaricomycotina</taxon>
        <taxon>Agaricomycetes</taxon>
        <taxon>Agaricomycetidae</taxon>
        <taxon>Agaricales</taxon>
        <taxon>Marasmiineae</taxon>
        <taxon>Mycenaceae</taxon>
        <taxon>Mycena</taxon>
    </lineage>
</organism>
<dbReference type="GO" id="GO:0010333">
    <property type="term" value="F:terpene synthase activity"/>
    <property type="evidence" value="ECO:0007669"/>
    <property type="project" value="InterPro"/>
</dbReference>
<keyword evidence="3 6" id="KW-0479">Metal-binding</keyword>
<dbReference type="InterPro" id="IPR034686">
    <property type="entry name" value="Terpene_cyclase-like_2"/>
</dbReference>
<dbReference type="Pfam" id="PF19086">
    <property type="entry name" value="Terpene_syn_C_2"/>
    <property type="match status" value="1"/>
</dbReference>